<feature type="domain" description="Protein kinase" evidence="1">
    <location>
        <begin position="1"/>
        <end position="86"/>
    </location>
</feature>
<name>A0A2I1GCN0_9GLOM</name>
<dbReference type="GO" id="GO:0005524">
    <property type="term" value="F:ATP binding"/>
    <property type="evidence" value="ECO:0007669"/>
    <property type="project" value="InterPro"/>
</dbReference>
<dbReference type="Gene3D" id="1.10.510.10">
    <property type="entry name" value="Transferase(Phosphotransferase) domain 1"/>
    <property type="match status" value="2"/>
</dbReference>
<keyword evidence="3" id="KW-1185">Reference proteome</keyword>
<dbReference type="PANTHER" id="PTHR44329">
    <property type="entry name" value="SERINE/THREONINE-PROTEIN KINASE TNNI3K-RELATED"/>
    <property type="match status" value="1"/>
</dbReference>
<dbReference type="InterPro" id="IPR011009">
    <property type="entry name" value="Kinase-like_dom_sf"/>
</dbReference>
<dbReference type="Proteomes" id="UP000234323">
    <property type="component" value="Unassembled WGS sequence"/>
</dbReference>
<dbReference type="AlphaFoldDB" id="A0A2I1GCN0"/>
<dbReference type="PROSITE" id="PS50011">
    <property type="entry name" value="PROTEIN_KINASE_DOM"/>
    <property type="match status" value="1"/>
</dbReference>
<reference evidence="2 3" key="1">
    <citation type="submission" date="2015-10" db="EMBL/GenBank/DDBJ databases">
        <title>Genome analyses suggest a sexual origin of heterokaryosis in a supposedly ancient asexual fungus.</title>
        <authorList>
            <person name="Ropars J."/>
            <person name="Sedzielewska K."/>
            <person name="Noel J."/>
            <person name="Charron P."/>
            <person name="Farinelli L."/>
            <person name="Marton T."/>
            <person name="Kruger M."/>
            <person name="Pelin A."/>
            <person name="Brachmann A."/>
            <person name="Corradi N."/>
        </authorList>
    </citation>
    <scope>NUCLEOTIDE SEQUENCE [LARGE SCALE GENOMIC DNA]</scope>
    <source>
        <strain evidence="2 3">A4</strain>
    </source>
</reference>
<dbReference type="EMBL" id="LLXI01000318">
    <property type="protein sequence ID" value="PKY44366.1"/>
    <property type="molecule type" value="Genomic_DNA"/>
</dbReference>
<dbReference type="GO" id="GO:0004674">
    <property type="term" value="F:protein serine/threonine kinase activity"/>
    <property type="evidence" value="ECO:0007669"/>
    <property type="project" value="TreeGrafter"/>
</dbReference>
<dbReference type="Pfam" id="PF07714">
    <property type="entry name" value="PK_Tyr_Ser-Thr"/>
    <property type="match status" value="2"/>
</dbReference>
<dbReference type="InterPro" id="IPR051681">
    <property type="entry name" value="Ser/Thr_Kinases-Pseudokinases"/>
</dbReference>
<dbReference type="InterPro" id="IPR000719">
    <property type="entry name" value="Prot_kinase_dom"/>
</dbReference>
<dbReference type="VEuPathDB" id="FungiDB:FUN_010969"/>
<organism evidence="2 3">
    <name type="scientific">Rhizophagus irregularis</name>
    <dbReference type="NCBI Taxonomy" id="588596"/>
    <lineage>
        <taxon>Eukaryota</taxon>
        <taxon>Fungi</taxon>
        <taxon>Fungi incertae sedis</taxon>
        <taxon>Mucoromycota</taxon>
        <taxon>Glomeromycotina</taxon>
        <taxon>Glomeromycetes</taxon>
        <taxon>Glomerales</taxon>
        <taxon>Glomeraceae</taxon>
        <taxon>Rhizophagus</taxon>
    </lineage>
</organism>
<sequence>MYYSNIYTLGMIFYKIIFEQKPFADIEDKSQFINKIINGTRPQFLQDIPYFLKELILKCWNADPSNRPTIDESENILLQNSIYEFYNFSLNDDKQEFQNMSCILKRFYKNSPDISASFRLYSNQLLESIKSDKMFYNGNNHRFKKFKIENYESGINIINKDQIIDIQIFGDSCINNINSAKMDDVKIIIKKLKNDENQLQKQLSYWNSICKYHDNIVELLGIFTDENKISLILPYAHEDIADGILYIHKDLDIIHETLKFEKDKSMDIYSLGNLLWEIMSEKVPYSKDKGEGILQLVLKIKNNDYREGDISSVPVEYINLYEECWKGNNLFRPKIENIYERLLLILQGSYHCK</sequence>
<evidence type="ECO:0000259" key="1">
    <source>
        <dbReference type="PROSITE" id="PS50011"/>
    </source>
</evidence>
<proteinExistence type="predicted"/>
<dbReference type="SUPFAM" id="SSF56112">
    <property type="entry name" value="Protein kinase-like (PK-like)"/>
    <property type="match status" value="2"/>
</dbReference>
<evidence type="ECO:0000313" key="2">
    <source>
        <dbReference type="EMBL" id="PKY44366.1"/>
    </source>
</evidence>
<accession>A0A2I1GCN0</accession>
<protein>
    <recommendedName>
        <fullName evidence="1">Protein kinase domain-containing protein</fullName>
    </recommendedName>
</protein>
<comment type="caution">
    <text evidence="2">The sequence shown here is derived from an EMBL/GenBank/DDBJ whole genome shotgun (WGS) entry which is preliminary data.</text>
</comment>
<gene>
    <name evidence="2" type="ORF">RhiirA4_513470</name>
</gene>
<dbReference type="InterPro" id="IPR001245">
    <property type="entry name" value="Ser-Thr/Tyr_kinase_cat_dom"/>
</dbReference>
<evidence type="ECO:0000313" key="3">
    <source>
        <dbReference type="Proteomes" id="UP000234323"/>
    </source>
</evidence>